<sequence>MTCPDLDYVMVVTSEQDVTADMVIESLNARRAPVVRVDPADIGPGLSFHARLGAAGSCWSGRLRTSSRDIALERVRAFYYRRPSPWRFENLKPQARAFAIAEARYGLSGLLHSLPDCHYVNHPAAVVVGEHKPAQLQVAVQVGFTVPETLITNDLDAATSFATEHSPMIYKAFRGLPLGTDDQARAIWTQRVDPVELDESIAVTAHLFQAEVPKHSDARVTVVGTRVFASQIISPENALDWRSGDHDSLTYVPIAVPEHVMRALRAYLDAFGLVFGCFDFALEETGQAAEPYRWIFIECNPNGQWGWLPDSDAIADSFAETLLQGWFV</sequence>
<evidence type="ECO:0000313" key="2">
    <source>
        <dbReference type="EMBL" id="MFD0883852.1"/>
    </source>
</evidence>
<dbReference type="EMBL" id="JBHTHX010000081">
    <property type="protein sequence ID" value="MFD0883852.1"/>
    <property type="molecule type" value="Genomic_DNA"/>
</dbReference>
<dbReference type="Proteomes" id="UP001597024">
    <property type="component" value="Unassembled WGS sequence"/>
</dbReference>
<name>A0ABW3DMK2_9ACTN</name>
<dbReference type="Pfam" id="PF21068">
    <property type="entry name" value="ATPgraspMvdD"/>
    <property type="match status" value="1"/>
</dbReference>
<dbReference type="InterPro" id="IPR026449">
    <property type="entry name" value="GRASP_SAV_5884"/>
</dbReference>
<reference evidence="3" key="1">
    <citation type="journal article" date="2019" name="Int. J. Syst. Evol. Microbiol.">
        <title>The Global Catalogue of Microorganisms (GCM) 10K type strain sequencing project: providing services to taxonomists for standard genome sequencing and annotation.</title>
        <authorList>
            <consortium name="The Broad Institute Genomics Platform"/>
            <consortium name="The Broad Institute Genome Sequencing Center for Infectious Disease"/>
            <person name="Wu L."/>
            <person name="Ma J."/>
        </authorList>
    </citation>
    <scope>NUCLEOTIDE SEQUENCE [LARGE SCALE GENOMIC DNA]</scope>
    <source>
        <strain evidence="3">CCUG 62974</strain>
    </source>
</reference>
<gene>
    <name evidence="2" type="primary">tgmB</name>
    <name evidence="2" type="ORF">ACFQ08_04680</name>
</gene>
<dbReference type="InterPro" id="IPR048936">
    <property type="entry name" value="MvdD-like_ATPgrasp"/>
</dbReference>
<accession>A0ABW3DMK2</accession>
<dbReference type="PANTHER" id="PTHR21621:SF0">
    <property type="entry name" value="BETA-CITRYLGLUTAMATE SYNTHASE B-RELATED"/>
    <property type="match status" value="1"/>
</dbReference>
<proteinExistence type="predicted"/>
<evidence type="ECO:0000313" key="3">
    <source>
        <dbReference type="Proteomes" id="UP001597024"/>
    </source>
</evidence>
<dbReference type="PANTHER" id="PTHR21621">
    <property type="entry name" value="RIBOSOMAL PROTEIN S6 MODIFICATION PROTEIN"/>
    <property type="match status" value="1"/>
</dbReference>
<organism evidence="2 3">
    <name type="scientific">Streptosporangium algeriense</name>
    <dbReference type="NCBI Taxonomy" id="1682748"/>
    <lineage>
        <taxon>Bacteria</taxon>
        <taxon>Bacillati</taxon>
        <taxon>Actinomycetota</taxon>
        <taxon>Actinomycetes</taxon>
        <taxon>Streptosporangiales</taxon>
        <taxon>Streptosporangiaceae</taxon>
        <taxon>Streptosporangium</taxon>
    </lineage>
</organism>
<keyword evidence="3" id="KW-1185">Reference proteome</keyword>
<protein>
    <submittedName>
        <fullName evidence="2">ATP-grasp ribosomal peptide maturase</fullName>
    </submittedName>
</protein>
<feature type="domain" description="MvdD-like pre-ATP grasp" evidence="1">
    <location>
        <begin position="9"/>
        <end position="124"/>
    </location>
</feature>
<dbReference type="Gene3D" id="3.30.470.20">
    <property type="entry name" value="ATP-grasp fold, B domain"/>
    <property type="match status" value="1"/>
</dbReference>
<comment type="caution">
    <text evidence="2">The sequence shown here is derived from an EMBL/GenBank/DDBJ whole genome shotgun (WGS) entry which is preliminary data.</text>
</comment>
<dbReference type="SUPFAM" id="SSF56059">
    <property type="entry name" value="Glutathione synthetase ATP-binding domain-like"/>
    <property type="match status" value="1"/>
</dbReference>
<evidence type="ECO:0000259" key="1">
    <source>
        <dbReference type="Pfam" id="PF21068"/>
    </source>
</evidence>
<dbReference type="NCBIfam" id="TIGR04187">
    <property type="entry name" value="GRASP_SAV_5884"/>
    <property type="match status" value="1"/>
</dbReference>